<name>A0A9P4PDR4_9PLEO</name>
<comment type="caution">
    <text evidence="1">The sequence shown here is derived from an EMBL/GenBank/DDBJ whole genome shotgun (WGS) entry which is preliminary data.</text>
</comment>
<gene>
    <name evidence="1" type="ORF">P171DRAFT_433684</name>
</gene>
<dbReference type="AlphaFoldDB" id="A0A9P4PDR4"/>
<accession>A0A9P4PDR4</accession>
<dbReference type="EMBL" id="MU001504">
    <property type="protein sequence ID" value="KAF2442125.1"/>
    <property type="molecule type" value="Genomic_DNA"/>
</dbReference>
<sequence>MAPRPDVLSPGSFSLGFTLRGTTFGCPVTTFEPGEPFWDRTSAVANRAERGWQFLAGRTCVWADDVCPDVLSPGFPGATDASGSDWRLG</sequence>
<evidence type="ECO:0000313" key="1">
    <source>
        <dbReference type="EMBL" id="KAF2442125.1"/>
    </source>
</evidence>
<dbReference type="Proteomes" id="UP000799764">
    <property type="component" value="Unassembled WGS sequence"/>
</dbReference>
<protein>
    <submittedName>
        <fullName evidence="1">Uncharacterized protein</fullName>
    </submittedName>
</protein>
<evidence type="ECO:0000313" key="2">
    <source>
        <dbReference type="Proteomes" id="UP000799764"/>
    </source>
</evidence>
<reference evidence="1" key="1">
    <citation type="journal article" date="2020" name="Stud. Mycol.">
        <title>101 Dothideomycetes genomes: a test case for predicting lifestyles and emergence of pathogens.</title>
        <authorList>
            <person name="Haridas S."/>
            <person name="Albert R."/>
            <person name="Binder M."/>
            <person name="Bloem J."/>
            <person name="Labutti K."/>
            <person name="Salamov A."/>
            <person name="Andreopoulos B."/>
            <person name="Baker S."/>
            <person name="Barry K."/>
            <person name="Bills G."/>
            <person name="Bluhm B."/>
            <person name="Cannon C."/>
            <person name="Castanera R."/>
            <person name="Culley D."/>
            <person name="Daum C."/>
            <person name="Ezra D."/>
            <person name="Gonzalez J."/>
            <person name="Henrissat B."/>
            <person name="Kuo A."/>
            <person name="Liang C."/>
            <person name="Lipzen A."/>
            <person name="Lutzoni F."/>
            <person name="Magnuson J."/>
            <person name="Mondo S."/>
            <person name="Nolan M."/>
            <person name="Ohm R."/>
            <person name="Pangilinan J."/>
            <person name="Park H.-J."/>
            <person name="Ramirez L."/>
            <person name="Alfaro M."/>
            <person name="Sun H."/>
            <person name="Tritt A."/>
            <person name="Yoshinaga Y."/>
            <person name="Zwiers L.-H."/>
            <person name="Turgeon B."/>
            <person name="Goodwin S."/>
            <person name="Spatafora J."/>
            <person name="Crous P."/>
            <person name="Grigoriev I."/>
        </authorList>
    </citation>
    <scope>NUCLEOTIDE SEQUENCE</scope>
    <source>
        <strain evidence="1">CBS 690.94</strain>
    </source>
</reference>
<organism evidence="1 2">
    <name type="scientific">Karstenula rhodostoma CBS 690.94</name>
    <dbReference type="NCBI Taxonomy" id="1392251"/>
    <lineage>
        <taxon>Eukaryota</taxon>
        <taxon>Fungi</taxon>
        <taxon>Dikarya</taxon>
        <taxon>Ascomycota</taxon>
        <taxon>Pezizomycotina</taxon>
        <taxon>Dothideomycetes</taxon>
        <taxon>Pleosporomycetidae</taxon>
        <taxon>Pleosporales</taxon>
        <taxon>Massarineae</taxon>
        <taxon>Didymosphaeriaceae</taxon>
        <taxon>Karstenula</taxon>
    </lineage>
</organism>
<proteinExistence type="predicted"/>
<keyword evidence="2" id="KW-1185">Reference proteome</keyword>